<reference evidence="7" key="1">
    <citation type="submission" date="2022-11" db="EMBL/GenBank/DDBJ databases">
        <title>Chromosomal genome sequence assembly and mating type (MAT) locus characterization of the leprose asexual lichenized fungus Lepraria neglecta (Nyl.) Erichsen.</title>
        <authorList>
            <person name="Allen J.L."/>
            <person name="Pfeffer B."/>
        </authorList>
    </citation>
    <scope>NUCLEOTIDE SEQUENCE</scope>
    <source>
        <strain evidence="7">Allen 5258</strain>
    </source>
</reference>
<evidence type="ECO:0000313" key="7">
    <source>
        <dbReference type="EMBL" id="KAK3172589.1"/>
    </source>
</evidence>
<feature type="transmembrane region" description="Helical" evidence="6">
    <location>
        <begin position="169"/>
        <end position="191"/>
    </location>
</feature>
<dbReference type="PANTHER" id="PTHR30618:SF0">
    <property type="entry name" value="PURINE-URACIL PERMEASE NCS1"/>
    <property type="match status" value="1"/>
</dbReference>
<evidence type="ECO:0000256" key="1">
    <source>
        <dbReference type="ARBA" id="ARBA00004141"/>
    </source>
</evidence>
<dbReference type="Proteomes" id="UP001276659">
    <property type="component" value="Unassembled WGS sequence"/>
</dbReference>
<keyword evidence="4 6" id="KW-1133">Transmembrane helix</keyword>
<name>A0AAD9Z6N3_9LECA</name>
<dbReference type="InterPro" id="IPR045225">
    <property type="entry name" value="Uracil/uridine/allantoin_perm"/>
</dbReference>
<evidence type="ECO:0000313" key="8">
    <source>
        <dbReference type="Proteomes" id="UP001276659"/>
    </source>
</evidence>
<evidence type="ECO:0000256" key="6">
    <source>
        <dbReference type="SAM" id="Phobius"/>
    </source>
</evidence>
<feature type="transmembrane region" description="Helical" evidence="6">
    <location>
        <begin position="79"/>
        <end position="102"/>
    </location>
</feature>
<proteinExistence type="inferred from homology"/>
<evidence type="ECO:0000256" key="5">
    <source>
        <dbReference type="ARBA" id="ARBA00023136"/>
    </source>
</evidence>
<evidence type="ECO:0000256" key="4">
    <source>
        <dbReference type="ARBA" id="ARBA00022989"/>
    </source>
</evidence>
<dbReference type="GO" id="GO:0015205">
    <property type="term" value="F:nucleobase transmembrane transporter activity"/>
    <property type="evidence" value="ECO:0007669"/>
    <property type="project" value="TreeGrafter"/>
</dbReference>
<organism evidence="7 8">
    <name type="scientific">Lepraria neglecta</name>
    <dbReference type="NCBI Taxonomy" id="209136"/>
    <lineage>
        <taxon>Eukaryota</taxon>
        <taxon>Fungi</taxon>
        <taxon>Dikarya</taxon>
        <taxon>Ascomycota</taxon>
        <taxon>Pezizomycotina</taxon>
        <taxon>Lecanoromycetes</taxon>
        <taxon>OSLEUM clade</taxon>
        <taxon>Lecanoromycetidae</taxon>
        <taxon>Lecanorales</taxon>
        <taxon>Lecanorineae</taxon>
        <taxon>Stereocaulaceae</taxon>
        <taxon>Lepraria</taxon>
    </lineage>
</organism>
<dbReference type="InterPro" id="IPR001248">
    <property type="entry name" value="Pur-cyt_permease"/>
</dbReference>
<keyword evidence="8" id="KW-1185">Reference proteome</keyword>
<comment type="caution">
    <text evidence="7">The sequence shown here is derived from an EMBL/GenBank/DDBJ whole genome shotgun (WGS) entry which is preliminary data.</text>
</comment>
<feature type="transmembrane region" description="Helical" evidence="6">
    <location>
        <begin position="198"/>
        <end position="220"/>
    </location>
</feature>
<evidence type="ECO:0000256" key="2">
    <source>
        <dbReference type="ARBA" id="ARBA00008974"/>
    </source>
</evidence>
<protein>
    <recommendedName>
        <fullName evidence="9">Allantoin permease</fullName>
    </recommendedName>
</protein>
<evidence type="ECO:0000256" key="3">
    <source>
        <dbReference type="ARBA" id="ARBA00022692"/>
    </source>
</evidence>
<dbReference type="AlphaFoldDB" id="A0AAD9Z6N3"/>
<dbReference type="Pfam" id="PF02133">
    <property type="entry name" value="Transp_cyt_pur"/>
    <property type="match status" value="1"/>
</dbReference>
<feature type="transmembrane region" description="Helical" evidence="6">
    <location>
        <begin position="123"/>
        <end position="149"/>
    </location>
</feature>
<keyword evidence="3 6" id="KW-0812">Transmembrane</keyword>
<dbReference type="PANTHER" id="PTHR30618">
    <property type="entry name" value="NCS1 FAMILY PURINE/PYRIMIDINE TRANSPORTER"/>
    <property type="match status" value="1"/>
</dbReference>
<dbReference type="GO" id="GO:0005886">
    <property type="term" value="C:plasma membrane"/>
    <property type="evidence" value="ECO:0007669"/>
    <property type="project" value="TreeGrafter"/>
</dbReference>
<evidence type="ECO:0008006" key="9">
    <source>
        <dbReference type="Google" id="ProtNLM"/>
    </source>
</evidence>
<gene>
    <name evidence="7" type="ORF">OEA41_005913</name>
</gene>
<comment type="subcellular location">
    <subcellularLocation>
        <location evidence="1">Membrane</location>
        <topology evidence="1">Multi-pass membrane protein</topology>
    </subcellularLocation>
</comment>
<dbReference type="EMBL" id="JASNWA010000007">
    <property type="protein sequence ID" value="KAK3172589.1"/>
    <property type="molecule type" value="Genomic_DNA"/>
</dbReference>
<dbReference type="Gene3D" id="1.10.4160.10">
    <property type="entry name" value="Hydantoin permease"/>
    <property type="match status" value="1"/>
</dbReference>
<sequence length="263" mass="28894">MISFEEFHKQRLILQPLASSFTTEVGLSRWSNKDLDPVPESEKKWEWYHVAGFWIVEGFSVAQIQTASATVALGLNPGLALGAFFIGNVIVAAACAGVGYIGSKVLLKYISRSFGIWGSYLPIVIRAVVCPIWYGIIAYLGSLGIQAMIEAIWPSFSAWHMNAIPASAGINAPGLLSFFIYWLISLPFFFIRMPALRWLFLVKMCIMPLLGVSLFTWAVTAAKGFGPLIRIPNKIENGMSVGYAFCYAITTAISASSSELLYL</sequence>
<accession>A0AAD9Z6N3</accession>
<feature type="transmembrane region" description="Helical" evidence="6">
    <location>
        <begin position="240"/>
        <end position="262"/>
    </location>
</feature>
<keyword evidence="5 6" id="KW-0472">Membrane</keyword>
<comment type="similarity">
    <text evidence="2">Belongs to the purine-cytosine permease (2.A.39) family.</text>
</comment>